<dbReference type="Proteomes" id="UP000694251">
    <property type="component" value="Chromosome 13"/>
</dbReference>
<reference evidence="1 2" key="1">
    <citation type="submission" date="2020-12" db="EMBL/GenBank/DDBJ databases">
        <title>Concerted genomic and epigenomic changes stabilize Arabidopsis allopolyploids.</title>
        <authorList>
            <person name="Chen Z."/>
        </authorList>
    </citation>
    <scope>NUCLEOTIDE SEQUENCE [LARGE SCALE GENOMIC DNA]</scope>
    <source>
        <strain evidence="1">As9502</strain>
        <tissue evidence="1">Leaf</tissue>
    </source>
</reference>
<evidence type="ECO:0000313" key="1">
    <source>
        <dbReference type="EMBL" id="KAG7537362.1"/>
    </source>
</evidence>
<protein>
    <submittedName>
        <fullName evidence="1">Uncharacterized protein</fullName>
    </submittedName>
</protein>
<proteinExistence type="predicted"/>
<dbReference type="AlphaFoldDB" id="A0A8T1XX44"/>
<dbReference type="EMBL" id="JAEFBJ010000013">
    <property type="protein sequence ID" value="KAG7537362.1"/>
    <property type="molecule type" value="Genomic_DNA"/>
</dbReference>
<organism evidence="1 2">
    <name type="scientific">Arabidopsis suecica</name>
    <name type="common">Swedish thale-cress</name>
    <name type="synonym">Cardaminopsis suecica</name>
    <dbReference type="NCBI Taxonomy" id="45249"/>
    <lineage>
        <taxon>Eukaryota</taxon>
        <taxon>Viridiplantae</taxon>
        <taxon>Streptophyta</taxon>
        <taxon>Embryophyta</taxon>
        <taxon>Tracheophyta</taxon>
        <taxon>Spermatophyta</taxon>
        <taxon>Magnoliopsida</taxon>
        <taxon>eudicotyledons</taxon>
        <taxon>Gunneridae</taxon>
        <taxon>Pentapetalae</taxon>
        <taxon>rosids</taxon>
        <taxon>malvids</taxon>
        <taxon>Brassicales</taxon>
        <taxon>Brassicaceae</taxon>
        <taxon>Camelineae</taxon>
        <taxon>Arabidopsis</taxon>
    </lineage>
</organism>
<sequence length="73" mass="8737">MRKLREAMTTAKVEAQQADIQVLEMQAPTQRRWHRYCQRDHRSKFCPTGFGSSLSCSYRRRSRDRPRDPQEIP</sequence>
<gene>
    <name evidence="1" type="ORF">ISN44_As13g012590</name>
</gene>
<accession>A0A8T1XX44</accession>
<keyword evidence="2" id="KW-1185">Reference proteome</keyword>
<name>A0A8T1XX44_ARASU</name>
<evidence type="ECO:0000313" key="2">
    <source>
        <dbReference type="Proteomes" id="UP000694251"/>
    </source>
</evidence>
<comment type="caution">
    <text evidence="1">The sequence shown here is derived from an EMBL/GenBank/DDBJ whole genome shotgun (WGS) entry which is preliminary data.</text>
</comment>